<dbReference type="RefSeq" id="WP_096638176.1">
    <property type="nucleotide sequence ID" value="NZ_MWUU01000018.1"/>
</dbReference>
<proteinExistence type="predicted"/>
<evidence type="ECO:0008006" key="3">
    <source>
        <dbReference type="Google" id="ProtNLM"/>
    </source>
</evidence>
<sequence>MNITELIYDTIVQNKDITIEDNVFRYVVPQNFHEKTNKPIVRIVPLPYHADEYADDTELTREYDVQIDIWWSSDEPYNEAELIVQALKNINFKTYYREPLYEVETQTFREIIRANGSLLI</sequence>
<accession>A0A2A4GUN2</accession>
<dbReference type="AlphaFoldDB" id="A0A2A4GUN2"/>
<reference evidence="1 2" key="1">
    <citation type="journal article" date="2017" name="PLoS ONE">
        <title>Development of a real-time PCR for detection of Staphylococcus pseudintermedius using a novel automated comparison of whole-genome sequences.</title>
        <authorList>
            <person name="Verstappen K.M."/>
            <person name="Huijbregts L."/>
            <person name="Spaninks M."/>
            <person name="Wagenaar J.A."/>
            <person name="Fluit A.C."/>
            <person name="Duim B."/>
        </authorList>
    </citation>
    <scope>NUCLEOTIDE SEQUENCE [LARGE SCALE GENOMIC DNA]</scope>
    <source>
        <strain evidence="1 2">215070706401-1</strain>
    </source>
</reference>
<dbReference type="Pfam" id="PF05657">
    <property type="entry name" value="DUF806"/>
    <property type="match status" value="1"/>
</dbReference>
<dbReference type="InterPro" id="IPR008524">
    <property type="entry name" value="DUF806"/>
</dbReference>
<gene>
    <name evidence="1" type="ORF">B5C08_11450</name>
</gene>
<name>A0A2A4GUN2_9STAP</name>
<evidence type="ECO:0000313" key="1">
    <source>
        <dbReference type="EMBL" id="PCF54161.1"/>
    </source>
</evidence>
<protein>
    <recommendedName>
        <fullName evidence="3">Phage protein</fullName>
    </recommendedName>
</protein>
<evidence type="ECO:0000313" key="2">
    <source>
        <dbReference type="Proteomes" id="UP000218335"/>
    </source>
</evidence>
<comment type="caution">
    <text evidence="1">The sequence shown here is derived from an EMBL/GenBank/DDBJ whole genome shotgun (WGS) entry which is preliminary data.</text>
</comment>
<dbReference type="EMBL" id="MWUU01000018">
    <property type="protein sequence ID" value="PCF54161.1"/>
    <property type="molecule type" value="Genomic_DNA"/>
</dbReference>
<organism evidence="1 2">
    <name type="scientific">Staphylococcus delphini</name>
    <dbReference type="NCBI Taxonomy" id="53344"/>
    <lineage>
        <taxon>Bacteria</taxon>
        <taxon>Bacillati</taxon>
        <taxon>Bacillota</taxon>
        <taxon>Bacilli</taxon>
        <taxon>Bacillales</taxon>
        <taxon>Staphylococcaceae</taxon>
        <taxon>Staphylococcus</taxon>
        <taxon>Staphylococcus intermedius group</taxon>
    </lineage>
</organism>
<dbReference type="Proteomes" id="UP000218335">
    <property type="component" value="Unassembled WGS sequence"/>
</dbReference>